<evidence type="ECO:0000256" key="7">
    <source>
        <dbReference type="RuleBase" id="RU367003"/>
    </source>
</evidence>
<keyword evidence="7" id="KW-0150">Chloroplast</keyword>
<dbReference type="AlphaFoldDB" id="A0AAV8UL71"/>
<evidence type="ECO:0000256" key="1">
    <source>
        <dbReference type="ARBA" id="ARBA00004508"/>
    </source>
</evidence>
<feature type="transmembrane region" description="Helical" evidence="7">
    <location>
        <begin position="181"/>
        <end position="202"/>
    </location>
</feature>
<feature type="transmembrane region" description="Helical" evidence="7">
    <location>
        <begin position="122"/>
        <end position="141"/>
    </location>
</feature>
<comment type="subcellular location">
    <subcellularLocation>
        <location evidence="1 7">Plastid</location>
        <location evidence="1 7">Chloroplast membrane</location>
        <topology evidence="1 7">Multi-pass membrane protein</topology>
    </subcellularLocation>
</comment>
<evidence type="ECO:0000256" key="3">
    <source>
        <dbReference type="ARBA" id="ARBA00017412"/>
    </source>
</evidence>
<accession>A0AAV8UL71</accession>
<comment type="caution">
    <text evidence="8">The sequence shown here is derived from an EMBL/GenBank/DDBJ whole genome shotgun (WGS) entry which is preliminary data.</text>
</comment>
<keyword evidence="7" id="KW-0934">Plastid</keyword>
<evidence type="ECO:0000256" key="4">
    <source>
        <dbReference type="ARBA" id="ARBA00022692"/>
    </source>
</evidence>
<dbReference type="Pfam" id="PF16166">
    <property type="entry name" value="TIC20"/>
    <property type="match status" value="1"/>
</dbReference>
<keyword evidence="5 7" id="KW-1133">Transmembrane helix</keyword>
<feature type="transmembrane region" description="Helical" evidence="7">
    <location>
        <begin position="81"/>
        <end position="102"/>
    </location>
</feature>
<reference evidence="8 9" key="1">
    <citation type="journal article" date="2023" name="Nat. Commun.">
        <title>Origin of minicircular mitochondrial genomes in red algae.</title>
        <authorList>
            <person name="Lee Y."/>
            <person name="Cho C.H."/>
            <person name="Lee Y.M."/>
            <person name="Park S.I."/>
            <person name="Yang J.H."/>
            <person name="West J.A."/>
            <person name="Bhattacharya D."/>
            <person name="Yoon H.S."/>
        </authorList>
    </citation>
    <scope>NUCLEOTIDE SEQUENCE [LARGE SCALE GENOMIC DNA]</scope>
    <source>
        <strain evidence="8 9">CCMP1338</strain>
        <tissue evidence="8">Whole cell</tissue>
    </source>
</reference>
<comment type="similarity">
    <text evidence="2 7">Belongs to the Tic20 family.</text>
</comment>
<keyword evidence="4 7" id="KW-0812">Transmembrane</keyword>
<sequence>MNFVSTLYLRRSDAHGQQTCTFSSSRTGFLGSRVVTERNPTRVDESRLESLETQPQGRRTTWKASALHNRKPARPQVLHRIFASLMYLIPYLDVLVFGEFVFRKMPMIKTFLVAPFAPILMIYRGIPFVAFAVYLLVYFLVGKNRNNSYFIRYNAHQAILLDIAILLPQLLFIFMTNFPPFFLEGISNAVFFLMIGAVGYSISRIAQGRIPTEVPLISGAVQSQIGPVDEDDV</sequence>
<evidence type="ECO:0000256" key="2">
    <source>
        <dbReference type="ARBA" id="ARBA00009596"/>
    </source>
</evidence>
<evidence type="ECO:0000256" key="5">
    <source>
        <dbReference type="ARBA" id="ARBA00022989"/>
    </source>
</evidence>
<gene>
    <name evidence="8" type="ORF">NDN08_004404</name>
</gene>
<dbReference type="PANTHER" id="PTHR33510:SF5">
    <property type="entry name" value="PROTEIN TIC 20-II, CHLOROPLASTIC"/>
    <property type="match status" value="1"/>
</dbReference>
<protein>
    <recommendedName>
        <fullName evidence="3 7">Tic20 family protein Ycf60</fullName>
    </recommendedName>
</protein>
<dbReference type="EMBL" id="JAMWBK010000007">
    <property type="protein sequence ID" value="KAJ8903295.1"/>
    <property type="molecule type" value="Genomic_DNA"/>
</dbReference>
<dbReference type="InterPro" id="IPR005691">
    <property type="entry name" value="Tic20"/>
</dbReference>
<feature type="transmembrane region" description="Helical" evidence="7">
    <location>
        <begin position="153"/>
        <end position="175"/>
    </location>
</feature>
<evidence type="ECO:0000313" key="9">
    <source>
        <dbReference type="Proteomes" id="UP001157974"/>
    </source>
</evidence>
<evidence type="ECO:0000313" key="8">
    <source>
        <dbReference type="EMBL" id="KAJ8903295.1"/>
    </source>
</evidence>
<name>A0AAV8UL71_9RHOD</name>
<dbReference type="PANTHER" id="PTHR33510">
    <property type="entry name" value="PROTEIN TIC 20-II, CHLOROPLASTIC"/>
    <property type="match status" value="1"/>
</dbReference>
<organism evidence="8 9">
    <name type="scientific">Rhodosorus marinus</name>
    <dbReference type="NCBI Taxonomy" id="101924"/>
    <lineage>
        <taxon>Eukaryota</taxon>
        <taxon>Rhodophyta</taxon>
        <taxon>Stylonematophyceae</taxon>
        <taxon>Stylonematales</taxon>
        <taxon>Stylonemataceae</taxon>
        <taxon>Rhodosorus</taxon>
    </lineage>
</organism>
<keyword evidence="6 7" id="KW-0472">Membrane</keyword>
<dbReference type="Proteomes" id="UP001157974">
    <property type="component" value="Unassembled WGS sequence"/>
</dbReference>
<keyword evidence="9" id="KW-1185">Reference proteome</keyword>
<proteinExistence type="inferred from homology"/>
<dbReference type="GO" id="GO:0031969">
    <property type="term" value="C:chloroplast membrane"/>
    <property type="evidence" value="ECO:0007669"/>
    <property type="project" value="UniProtKB-SubCell"/>
</dbReference>
<evidence type="ECO:0000256" key="6">
    <source>
        <dbReference type="ARBA" id="ARBA00023136"/>
    </source>
</evidence>